<dbReference type="EMBL" id="WJQU01000002">
    <property type="protein sequence ID" value="KAJ6642902.1"/>
    <property type="molecule type" value="Genomic_DNA"/>
</dbReference>
<dbReference type="Proteomes" id="UP001151699">
    <property type="component" value="Chromosome B"/>
</dbReference>
<evidence type="ECO:0000313" key="1">
    <source>
        <dbReference type="EMBL" id="KAJ6642902.1"/>
    </source>
</evidence>
<sequence length="100" mass="11744">MNDLDVHGPLNRTNAYQLHGRQDFKHLLFTFDLLWSWTFANLLANVHDHNKSEVKINVTVDLLHISHGSFICHDEFMNAIRKGLEIETKSSQLNLRRHRL</sequence>
<organism evidence="1 2">
    <name type="scientific">Pseudolycoriella hygida</name>
    <dbReference type="NCBI Taxonomy" id="35572"/>
    <lineage>
        <taxon>Eukaryota</taxon>
        <taxon>Metazoa</taxon>
        <taxon>Ecdysozoa</taxon>
        <taxon>Arthropoda</taxon>
        <taxon>Hexapoda</taxon>
        <taxon>Insecta</taxon>
        <taxon>Pterygota</taxon>
        <taxon>Neoptera</taxon>
        <taxon>Endopterygota</taxon>
        <taxon>Diptera</taxon>
        <taxon>Nematocera</taxon>
        <taxon>Sciaroidea</taxon>
        <taxon>Sciaridae</taxon>
        <taxon>Pseudolycoriella</taxon>
    </lineage>
</organism>
<proteinExistence type="predicted"/>
<gene>
    <name evidence="1" type="ORF">Bhyg_07858</name>
</gene>
<evidence type="ECO:0000313" key="2">
    <source>
        <dbReference type="Proteomes" id="UP001151699"/>
    </source>
</evidence>
<comment type="caution">
    <text evidence="1">The sequence shown here is derived from an EMBL/GenBank/DDBJ whole genome shotgun (WGS) entry which is preliminary data.</text>
</comment>
<protein>
    <submittedName>
        <fullName evidence="1">Uncharacterized protein</fullName>
    </submittedName>
</protein>
<dbReference type="AlphaFoldDB" id="A0A9Q0N4A5"/>
<accession>A0A9Q0N4A5</accession>
<keyword evidence="2" id="KW-1185">Reference proteome</keyword>
<name>A0A9Q0N4A5_9DIPT</name>
<reference evidence="1" key="1">
    <citation type="submission" date="2022-07" db="EMBL/GenBank/DDBJ databases">
        <authorList>
            <person name="Trinca V."/>
            <person name="Uliana J.V.C."/>
            <person name="Torres T.T."/>
            <person name="Ward R.J."/>
            <person name="Monesi N."/>
        </authorList>
    </citation>
    <scope>NUCLEOTIDE SEQUENCE</scope>
    <source>
        <strain evidence="1">HSMRA1968</strain>
        <tissue evidence="1">Whole embryos</tissue>
    </source>
</reference>